<sequence>MHTRHLSLEASVSEFEPVALLSSVTHLLLLRFTFQNHRNVRPAVIFHLDRTELGSELRSTSCRAFVSKSVRPHVERSSLIAFDLDDGGASLEQMLEEENLDETNLVEVDVKAEP</sequence>
<reference evidence="2" key="1">
    <citation type="journal article" date="2015" name="Proc. Natl. Acad. Sci. U.S.A.">
        <title>Genome sequencing of adzuki bean (Vigna angularis) provides insight into high starch and low fat accumulation and domestication.</title>
        <authorList>
            <person name="Yang K."/>
            <person name="Tian Z."/>
            <person name="Chen C."/>
            <person name="Luo L."/>
            <person name="Zhao B."/>
            <person name="Wang Z."/>
            <person name="Yu L."/>
            <person name="Li Y."/>
            <person name="Sun Y."/>
            <person name="Li W."/>
            <person name="Chen Y."/>
            <person name="Li Y."/>
            <person name="Zhang Y."/>
            <person name="Ai D."/>
            <person name="Zhao J."/>
            <person name="Shang C."/>
            <person name="Ma Y."/>
            <person name="Wu B."/>
            <person name="Wang M."/>
            <person name="Gao L."/>
            <person name="Sun D."/>
            <person name="Zhang P."/>
            <person name="Guo F."/>
            <person name="Wang W."/>
            <person name="Li Y."/>
            <person name="Wang J."/>
            <person name="Varshney R.K."/>
            <person name="Wang J."/>
            <person name="Ling H.Q."/>
            <person name="Wan P."/>
        </authorList>
    </citation>
    <scope>NUCLEOTIDE SEQUENCE</scope>
    <source>
        <strain evidence="2">cv. Jingnong 6</strain>
    </source>
</reference>
<dbReference type="AlphaFoldDB" id="A0A0L9UCP1"/>
<accession>A0A0L9UCP1</accession>
<organism evidence="1 2">
    <name type="scientific">Phaseolus angularis</name>
    <name type="common">Azuki bean</name>
    <name type="synonym">Vigna angularis</name>
    <dbReference type="NCBI Taxonomy" id="3914"/>
    <lineage>
        <taxon>Eukaryota</taxon>
        <taxon>Viridiplantae</taxon>
        <taxon>Streptophyta</taxon>
        <taxon>Embryophyta</taxon>
        <taxon>Tracheophyta</taxon>
        <taxon>Spermatophyta</taxon>
        <taxon>Magnoliopsida</taxon>
        <taxon>eudicotyledons</taxon>
        <taxon>Gunneridae</taxon>
        <taxon>Pentapetalae</taxon>
        <taxon>rosids</taxon>
        <taxon>fabids</taxon>
        <taxon>Fabales</taxon>
        <taxon>Fabaceae</taxon>
        <taxon>Papilionoideae</taxon>
        <taxon>50 kb inversion clade</taxon>
        <taxon>NPAAA clade</taxon>
        <taxon>indigoferoid/millettioid clade</taxon>
        <taxon>Phaseoleae</taxon>
        <taxon>Vigna</taxon>
    </lineage>
</organism>
<protein>
    <submittedName>
        <fullName evidence="1">Uncharacterized protein</fullName>
    </submittedName>
</protein>
<dbReference type="EMBL" id="CM003374">
    <property type="protein sequence ID" value="KOM40299.1"/>
    <property type="molecule type" value="Genomic_DNA"/>
</dbReference>
<name>A0A0L9UCP1_PHAAN</name>
<proteinExistence type="predicted"/>
<dbReference type="Gramene" id="KOM40299">
    <property type="protein sequence ID" value="KOM40299"/>
    <property type="gene ID" value="LR48_Vigan04g049700"/>
</dbReference>
<gene>
    <name evidence="1" type="ORF">LR48_Vigan04g049700</name>
</gene>
<evidence type="ECO:0000313" key="2">
    <source>
        <dbReference type="Proteomes" id="UP000053144"/>
    </source>
</evidence>
<dbReference type="Proteomes" id="UP000053144">
    <property type="component" value="Chromosome 4"/>
</dbReference>
<evidence type="ECO:0000313" key="1">
    <source>
        <dbReference type="EMBL" id="KOM40299.1"/>
    </source>
</evidence>